<dbReference type="GO" id="GO:0000287">
    <property type="term" value="F:magnesium ion binding"/>
    <property type="evidence" value="ECO:0007669"/>
    <property type="project" value="UniProtKB-UniRule"/>
</dbReference>
<evidence type="ECO:0000256" key="5">
    <source>
        <dbReference type="ARBA" id="ARBA00022723"/>
    </source>
</evidence>
<dbReference type="PROSITE" id="PS00887">
    <property type="entry name" value="ILVD_EDD_2"/>
    <property type="match status" value="1"/>
</dbReference>
<keyword evidence="19" id="KW-1185">Reference proteome</keyword>
<evidence type="ECO:0000256" key="12">
    <source>
        <dbReference type="ARBA" id="ARBA00029436"/>
    </source>
</evidence>
<dbReference type="PROSITE" id="PS00886">
    <property type="entry name" value="ILVD_EDD_1"/>
    <property type="match status" value="1"/>
</dbReference>
<keyword evidence="6 15" id="KW-0460">Magnesium</keyword>
<dbReference type="Proteomes" id="UP000509448">
    <property type="component" value="Chromosome"/>
</dbReference>
<dbReference type="NCBIfam" id="TIGR00110">
    <property type="entry name" value="ilvD"/>
    <property type="match status" value="1"/>
</dbReference>
<accession>A0A4P2VBR0</accession>
<dbReference type="UniPathway" id="UPA00047">
    <property type="reaction ID" value="UER00057"/>
</dbReference>
<dbReference type="InterPro" id="IPR037237">
    <property type="entry name" value="IlvD/EDD_N"/>
</dbReference>
<dbReference type="UniPathway" id="UPA00049">
    <property type="reaction ID" value="UER00061"/>
</dbReference>
<dbReference type="InterPro" id="IPR000581">
    <property type="entry name" value="ILV_EDD_N"/>
</dbReference>
<evidence type="ECO:0000313" key="19">
    <source>
        <dbReference type="Proteomes" id="UP000509448"/>
    </source>
</evidence>
<dbReference type="GO" id="GO:0004160">
    <property type="term" value="F:dihydroxy-acid dehydratase activity"/>
    <property type="evidence" value="ECO:0007669"/>
    <property type="project" value="UniProtKB-UniRule"/>
</dbReference>
<dbReference type="InterPro" id="IPR056740">
    <property type="entry name" value="ILV_EDD_C"/>
</dbReference>
<comment type="caution">
    <text evidence="15">Lacks conserved residue(s) required for the propagation of feature annotation.</text>
</comment>
<dbReference type="KEGG" id="ccai:NAS2_0125"/>
<keyword evidence="8 15" id="KW-0411">Iron-sulfur</keyword>
<dbReference type="RefSeq" id="WP_232085534.1">
    <property type="nucleotide sequence ID" value="NZ_AP018732.1"/>
</dbReference>
<name>A0A4P2VBR0_9ARCH</name>
<evidence type="ECO:0000256" key="15">
    <source>
        <dbReference type="HAMAP-Rule" id="MF_00012"/>
    </source>
</evidence>
<evidence type="ECO:0000256" key="10">
    <source>
        <dbReference type="ARBA" id="ARBA00023304"/>
    </source>
</evidence>
<dbReference type="EC" id="4.2.1.9" evidence="14 15"/>
<dbReference type="InterPro" id="IPR004404">
    <property type="entry name" value="DihydroxyA_deHydtase"/>
</dbReference>
<protein>
    <recommendedName>
        <fullName evidence="14 15">Dihydroxy-acid dehydratase</fullName>
        <shortName evidence="15">DAD</shortName>
        <ecNumber evidence="14 15">4.2.1.9</ecNumber>
    </recommendedName>
</protein>
<keyword evidence="5 15" id="KW-0479">Metal-binding</keyword>
<keyword evidence="10 15" id="KW-0100">Branched-chain amino acid biosynthesis</keyword>
<dbReference type="FunFam" id="3.50.30.80:FF:000001">
    <property type="entry name" value="Dihydroxy-acid dehydratase"/>
    <property type="match status" value="1"/>
</dbReference>
<evidence type="ECO:0000256" key="7">
    <source>
        <dbReference type="ARBA" id="ARBA00023004"/>
    </source>
</evidence>
<evidence type="ECO:0000256" key="11">
    <source>
        <dbReference type="ARBA" id="ARBA00029304"/>
    </source>
</evidence>
<dbReference type="GeneID" id="55583945"/>
<dbReference type="PANTHER" id="PTHR43661">
    <property type="entry name" value="D-XYLONATE DEHYDRATASE"/>
    <property type="match status" value="1"/>
</dbReference>
<feature type="domain" description="Dihydroxy-acid/6-phosphogluconate dehydratase C-terminal" evidence="17">
    <location>
        <begin position="358"/>
        <end position="549"/>
    </location>
</feature>
<evidence type="ECO:0000256" key="4">
    <source>
        <dbReference type="ARBA" id="ARBA00022714"/>
    </source>
</evidence>
<comment type="cofactor">
    <cofactor evidence="1 15">
        <name>Mg(2+)</name>
        <dbReference type="ChEBI" id="CHEBI:18420"/>
    </cofactor>
</comment>
<comment type="cofactor">
    <cofactor evidence="15">
        <name>[2Fe-2S] cluster</name>
        <dbReference type="ChEBI" id="CHEBI:190135"/>
    </cofactor>
    <text evidence="15">Binds 1 [2Fe-2S] cluster per subunit. This cluster acts as a Lewis acid cofactor.</text>
</comment>
<dbReference type="NCBIfam" id="NF002068">
    <property type="entry name" value="PRK00911.1"/>
    <property type="match status" value="1"/>
</dbReference>
<comment type="function">
    <text evidence="15">Functions in the biosynthesis of branched-chain amino acids. Catalyzes the dehydration of (2R,3R)-2,3-dihydroxy-3-methylpentanoate (2,3-dihydroxy-3-methylvalerate) into 2-oxo-3-methylpentanoate (2-oxo-3-methylvalerate) and of (2R)-2,3-dihydroxy-3-methylbutanoate (2,3-dihydroxyisovalerate) into 2-oxo-3-methylbutanoate (2-oxoisovalerate), the penultimate precursor to L-isoleucine and L-valine, respectively.</text>
</comment>
<keyword evidence="7 15" id="KW-0408">Iron</keyword>
<evidence type="ECO:0000256" key="8">
    <source>
        <dbReference type="ARBA" id="ARBA00023014"/>
    </source>
</evidence>
<sequence>MLRSSEVKEGPERAPHRSLLRATGLGEDDFRKPFIGIANSYSEVVPGHVHLRRLAEYVKMGVRAGGGVPFEFNTIAVDDGIAMGHSGMKYSLPSREVIADSIEIMVNAHKFDGLVLLTNCDKITPGMLLAAARLNLPTIVVTGGPMAAGIWRGKKVGLVDVFEAVGSYRAGKMELEELVELERVACPGPGSCSGLFTANSMAVIAEAAGLSLPYTATALAVSAEKKDIARRAGERVVELVRQGANLSRFLSRDSLENAIAVDMALGGSTNTVLHLLAIAREAGIDLSLDDFDRMSRKVPHVAPIYPGGPYMMEDLHVAGGVPALMKSISRLIHLDVPTVSGRTIGEIVGGAEVKDTSIIRGPENPVHAEGGIAILRGSLAPGGAVLKTAAIPKENMRFRGTARVFDSEEDAYRAIVGGEISGGDVVVIRYEGPRGGPGMREMLSPTSAIVGMGLSSEVALVTDGRFSGGTRGPCVGHVAPEAAVGGPIALIKNGDVISIDVESRRLDVELSKEELEDRRRSWRTPERITKVTGVLSRYASSVCQADEGAVLRCPNGYA</sequence>
<comment type="similarity">
    <text evidence="2 15">Belongs to the IlvD/Edd family.</text>
</comment>
<reference evidence="18 19" key="1">
    <citation type="journal article" date="2019" name="ISME J.">
        <title>Isolation and characterization of a thermophilic sulfur- and iron-reducing thaumarchaeote from a terrestrial acidic hot spring.</title>
        <authorList>
            <person name="Kato S."/>
            <person name="Itoh T."/>
            <person name="Yuki M."/>
            <person name="Nagamori M."/>
            <person name="Ohnishi M."/>
            <person name="Uematsu K."/>
            <person name="Suzuki K."/>
            <person name="Takashina T."/>
            <person name="Ohkuma M."/>
        </authorList>
    </citation>
    <scope>NUCLEOTIDE SEQUENCE [LARGE SCALE GENOMIC DNA]</scope>
    <source>
        <strain evidence="18 19">NAS-02</strain>
    </source>
</reference>
<feature type="domain" description="Dihydroxy-acid/6-phosphogluconate dehydratase N-terminal" evidence="16">
    <location>
        <begin position="32"/>
        <end position="346"/>
    </location>
</feature>
<evidence type="ECO:0000256" key="13">
    <source>
        <dbReference type="ARBA" id="ARBA00029437"/>
    </source>
</evidence>
<feature type="binding site" description="via carbamate group" evidence="15">
    <location>
        <position position="122"/>
    </location>
    <ligand>
        <name>Mg(2+)</name>
        <dbReference type="ChEBI" id="CHEBI:18420"/>
    </ligand>
</feature>
<feature type="binding site" evidence="15">
    <location>
        <position position="441"/>
    </location>
    <ligand>
        <name>Mg(2+)</name>
        <dbReference type="ChEBI" id="CHEBI:18420"/>
    </ligand>
</feature>
<dbReference type="GO" id="GO:0051537">
    <property type="term" value="F:2 iron, 2 sulfur cluster binding"/>
    <property type="evidence" value="ECO:0007669"/>
    <property type="project" value="UniProtKB-UniRule"/>
</dbReference>
<evidence type="ECO:0000256" key="2">
    <source>
        <dbReference type="ARBA" id="ARBA00006486"/>
    </source>
</evidence>
<dbReference type="Gene3D" id="3.50.30.80">
    <property type="entry name" value="IlvD/EDD C-terminal domain-like"/>
    <property type="match status" value="1"/>
</dbReference>
<comment type="pathway">
    <text evidence="12 15">Amino-acid biosynthesis; L-valine biosynthesis; L-valine from pyruvate: step 3/4.</text>
</comment>
<organism evidence="18 19">
    <name type="scientific">Conexivisphaera calida</name>
    <dbReference type="NCBI Taxonomy" id="1874277"/>
    <lineage>
        <taxon>Archaea</taxon>
        <taxon>Nitrososphaerota</taxon>
        <taxon>Conexivisphaeria</taxon>
        <taxon>Conexivisphaerales</taxon>
        <taxon>Conexivisphaeraceae</taxon>
        <taxon>Conexivisphaera</taxon>
    </lineage>
</organism>
<evidence type="ECO:0000256" key="9">
    <source>
        <dbReference type="ARBA" id="ARBA00023239"/>
    </source>
</evidence>
<evidence type="ECO:0000256" key="1">
    <source>
        <dbReference type="ARBA" id="ARBA00001946"/>
    </source>
</evidence>
<dbReference type="Pfam" id="PF00920">
    <property type="entry name" value="ILVD_EDD_N"/>
    <property type="match status" value="1"/>
</dbReference>
<dbReference type="GO" id="GO:0009099">
    <property type="term" value="P:L-valine biosynthetic process"/>
    <property type="evidence" value="ECO:0007669"/>
    <property type="project" value="UniProtKB-UniRule"/>
</dbReference>
<dbReference type="PANTHER" id="PTHR43661:SF3">
    <property type="entry name" value="D-XYLONATE DEHYDRATASE YAGF-RELATED"/>
    <property type="match status" value="1"/>
</dbReference>
<dbReference type="EMBL" id="AP018732">
    <property type="protein sequence ID" value="BBE41531.1"/>
    <property type="molecule type" value="Genomic_DNA"/>
</dbReference>
<evidence type="ECO:0000259" key="17">
    <source>
        <dbReference type="Pfam" id="PF24877"/>
    </source>
</evidence>
<feature type="binding site" evidence="15">
    <location>
        <position position="121"/>
    </location>
    <ligand>
        <name>Mg(2+)</name>
        <dbReference type="ChEBI" id="CHEBI:18420"/>
    </ligand>
</feature>
<evidence type="ECO:0000256" key="6">
    <source>
        <dbReference type="ARBA" id="ARBA00022842"/>
    </source>
</evidence>
<keyword evidence="9 15" id="KW-0456">Lyase</keyword>
<comment type="subunit">
    <text evidence="15">Homodimer.</text>
</comment>
<dbReference type="InterPro" id="IPR020558">
    <property type="entry name" value="DiOHA_6PGluconate_deHydtase_CS"/>
</dbReference>
<dbReference type="SUPFAM" id="SSF52016">
    <property type="entry name" value="LeuD/IlvD-like"/>
    <property type="match status" value="1"/>
</dbReference>
<comment type="catalytic activity">
    <reaction evidence="15">
        <text>(2R,3R)-2,3-dihydroxy-3-methylpentanoate = (S)-3-methyl-2-oxopentanoate + H2O</text>
        <dbReference type="Rhea" id="RHEA:27694"/>
        <dbReference type="ChEBI" id="CHEBI:15377"/>
        <dbReference type="ChEBI" id="CHEBI:35146"/>
        <dbReference type="ChEBI" id="CHEBI:49258"/>
        <dbReference type="EC" id="4.2.1.9"/>
    </reaction>
</comment>
<comment type="catalytic activity">
    <reaction evidence="11">
        <text>(2R)-2,3-dihydroxy-3-methylbutanoate = 3-methyl-2-oxobutanoate + H2O</text>
        <dbReference type="Rhea" id="RHEA:24809"/>
        <dbReference type="ChEBI" id="CHEBI:11851"/>
        <dbReference type="ChEBI" id="CHEBI:15377"/>
        <dbReference type="ChEBI" id="CHEBI:49072"/>
        <dbReference type="EC" id="4.2.1.9"/>
    </reaction>
    <physiologicalReaction direction="left-to-right" evidence="11">
        <dbReference type="Rhea" id="RHEA:24810"/>
    </physiologicalReaction>
</comment>
<dbReference type="InterPro" id="IPR042096">
    <property type="entry name" value="Dihydro-acid_dehy_C"/>
</dbReference>
<dbReference type="HAMAP" id="MF_00012">
    <property type="entry name" value="IlvD"/>
    <property type="match status" value="1"/>
</dbReference>
<dbReference type="GO" id="GO:0005829">
    <property type="term" value="C:cytosol"/>
    <property type="evidence" value="ECO:0007669"/>
    <property type="project" value="TreeGrafter"/>
</dbReference>
<feature type="binding site" evidence="15">
    <location>
        <position position="79"/>
    </location>
    <ligand>
        <name>Mg(2+)</name>
        <dbReference type="ChEBI" id="CHEBI:18420"/>
    </ligand>
</feature>
<dbReference type="SUPFAM" id="SSF143975">
    <property type="entry name" value="IlvD/EDD N-terminal domain-like"/>
    <property type="match status" value="1"/>
</dbReference>
<proteinExistence type="inferred from homology"/>
<feature type="modified residue" description="N6-carboxylysine" evidence="15">
    <location>
        <position position="122"/>
    </location>
</feature>
<evidence type="ECO:0000256" key="14">
    <source>
        <dbReference type="ARBA" id="ARBA00029490"/>
    </source>
</evidence>
<evidence type="ECO:0000259" key="16">
    <source>
        <dbReference type="Pfam" id="PF00920"/>
    </source>
</evidence>
<keyword evidence="4 15" id="KW-0001">2Fe-2S</keyword>
<comment type="pathway">
    <text evidence="13 15">Amino-acid biosynthesis; L-isoleucine biosynthesis; L-isoleucine from 2-oxobutanoate: step 3/4.</text>
</comment>
<dbReference type="Pfam" id="PF24877">
    <property type="entry name" value="ILV_EDD_C"/>
    <property type="match status" value="1"/>
</dbReference>
<evidence type="ECO:0000313" key="18">
    <source>
        <dbReference type="EMBL" id="BBE41531.1"/>
    </source>
</evidence>
<feature type="active site" description="Proton acceptor" evidence="15">
    <location>
        <position position="467"/>
    </location>
</feature>
<gene>
    <name evidence="15" type="primary">ilvD</name>
    <name evidence="18" type="ORF">NAS2_0125</name>
</gene>
<keyword evidence="3 15" id="KW-0028">Amino-acid biosynthesis</keyword>
<dbReference type="AlphaFoldDB" id="A0A4P2VBR0"/>
<evidence type="ECO:0000256" key="3">
    <source>
        <dbReference type="ARBA" id="ARBA00022605"/>
    </source>
</evidence>
<dbReference type="GO" id="GO:0009097">
    <property type="term" value="P:isoleucine biosynthetic process"/>
    <property type="evidence" value="ECO:0007669"/>
    <property type="project" value="UniProtKB-UniRule"/>
</dbReference>